<organism evidence="8 9">
    <name type="scientific">Lophiostoma macrostomum CBS 122681</name>
    <dbReference type="NCBI Taxonomy" id="1314788"/>
    <lineage>
        <taxon>Eukaryota</taxon>
        <taxon>Fungi</taxon>
        <taxon>Dikarya</taxon>
        <taxon>Ascomycota</taxon>
        <taxon>Pezizomycotina</taxon>
        <taxon>Dothideomycetes</taxon>
        <taxon>Pleosporomycetidae</taxon>
        <taxon>Pleosporales</taxon>
        <taxon>Lophiostomataceae</taxon>
        <taxon>Lophiostoma</taxon>
    </lineage>
</organism>
<evidence type="ECO:0000313" key="9">
    <source>
        <dbReference type="Proteomes" id="UP000799324"/>
    </source>
</evidence>
<reference evidence="8" key="1">
    <citation type="journal article" date="2020" name="Stud. Mycol.">
        <title>101 Dothideomycetes genomes: a test case for predicting lifestyles and emergence of pathogens.</title>
        <authorList>
            <person name="Haridas S."/>
            <person name="Albert R."/>
            <person name="Binder M."/>
            <person name="Bloem J."/>
            <person name="Labutti K."/>
            <person name="Salamov A."/>
            <person name="Andreopoulos B."/>
            <person name="Baker S."/>
            <person name="Barry K."/>
            <person name="Bills G."/>
            <person name="Bluhm B."/>
            <person name="Cannon C."/>
            <person name="Castanera R."/>
            <person name="Culley D."/>
            <person name="Daum C."/>
            <person name="Ezra D."/>
            <person name="Gonzalez J."/>
            <person name="Henrissat B."/>
            <person name="Kuo A."/>
            <person name="Liang C."/>
            <person name="Lipzen A."/>
            <person name="Lutzoni F."/>
            <person name="Magnuson J."/>
            <person name="Mondo S."/>
            <person name="Nolan M."/>
            <person name="Ohm R."/>
            <person name="Pangilinan J."/>
            <person name="Park H.-J."/>
            <person name="Ramirez L."/>
            <person name="Alfaro M."/>
            <person name="Sun H."/>
            <person name="Tritt A."/>
            <person name="Yoshinaga Y."/>
            <person name="Zwiers L.-H."/>
            <person name="Turgeon B."/>
            <person name="Goodwin S."/>
            <person name="Spatafora J."/>
            <person name="Crous P."/>
            <person name="Grigoriev I."/>
        </authorList>
    </citation>
    <scope>NUCLEOTIDE SEQUENCE</scope>
    <source>
        <strain evidence="8">CBS 122681</strain>
    </source>
</reference>
<dbReference type="OrthoDB" id="10017208at2759"/>
<evidence type="ECO:0000256" key="3">
    <source>
        <dbReference type="ARBA" id="ARBA00022989"/>
    </source>
</evidence>
<evidence type="ECO:0000259" key="7">
    <source>
        <dbReference type="Pfam" id="PF20684"/>
    </source>
</evidence>
<dbReference type="EMBL" id="MU004323">
    <property type="protein sequence ID" value="KAF2657679.1"/>
    <property type="molecule type" value="Genomic_DNA"/>
</dbReference>
<feature type="domain" description="Rhodopsin" evidence="7">
    <location>
        <begin position="36"/>
        <end position="274"/>
    </location>
</feature>
<feature type="transmembrane region" description="Helical" evidence="6">
    <location>
        <begin position="95"/>
        <end position="119"/>
    </location>
</feature>
<keyword evidence="4 6" id="KW-0472">Membrane</keyword>
<dbReference type="Proteomes" id="UP000799324">
    <property type="component" value="Unassembled WGS sequence"/>
</dbReference>
<dbReference type="PANTHER" id="PTHR33048:SF47">
    <property type="entry name" value="INTEGRAL MEMBRANE PROTEIN-RELATED"/>
    <property type="match status" value="1"/>
</dbReference>
<evidence type="ECO:0000256" key="4">
    <source>
        <dbReference type="ARBA" id="ARBA00023136"/>
    </source>
</evidence>
<feature type="transmembrane region" description="Helical" evidence="6">
    <location>
        <begin position="18"/>
        <end position="40"/>
    </location>
</feature>
<feature type="transmembrane region" description="Helical" evidence="6">
    <location>
        <begin position="210"/>
        <end position="228"/>
    </location>
</feature>
<evidence type="ECO:0000256" key="1">
    <source>
        <dbReference type="ARBA" id="ARBA00004141"/>
    </source>
</evidence>
<dbReference type="Pfam" id="PF20684">
    <property type="entry name" value="Fung_rhodopsin"/>
    <property type="match status" value="1"/>
</dbReference>
<comment type="similarity">
    <text evidence="5">Belongs to the SAT4 family.</text>
</comment>
<keyword evidence="2 6" id="KW-0812">Transmembrane</keyword>
<feature type="transmembrane region" description="Helical" evidence="6">
    <location>
        <begin position="52"/>
        <end position="75"/>
    </location>
</feature>
<evidence type="ECO:0000256" key="2">
    <source>
        <dbReference type="ARBA" id="ARBA00022692"/>
    </source>
</evidence>
<evidence type="ECO:0000256" key="5">
    <source>
        <dbReference type="ARBA" id="ARBA00038359"/>
    </source>
</evidence>
<dbReference type="InterPro" id="IPR049326">
    <property type="entry name" value="Rhodopsin_dom_fungi"/>
</dbReference>
<gene>
    <name evidence="8" type="ORF">K491DRAFT_321654</name>
</gene>
<feature type="transmembrane region" description="Helical" evidence="6">
    <location>
        <begin position="126"/>
        <end position="152"/>
    </location>
</feature>
<proteinExistence type="inferred from homology"/>
<name>A0A6A6TCF1_9PLEO</name>
<protein>
    <recommendedName>
        <fullName evidence="7">Rhodopsin domain-containing protein</fullName>
    </recommendedName>
</protein>
<dbReference type="InterPro" id="IPR052337">
    <property type="entry name" value="SAT4-like"/>
</dbReference>
<dbReference type="AlphaFoldDB" id="A0A6A6TCF1"/>
<evidence type="ECO:0000313" key="8">
    <source>
        <dbReference type="EMBL" id="KAF2657679.1"/>
    </source>
</evidence>
<sequence>MEPRDDDVALFGAYRSRVILGVIITLSITSTASLVLRFVGKRLKRTRVSSEDWVIIAAQIVVYGIAITLILELALGNAGHHMQEQPSKATLMQKLLVPVQCLYAGALCLIKISICLFYSRIFTFRWFYLTSWIIIVITIAWATVMIIFVLAACRPITYIWNPTIANSHCPDDKVSPSAIIGAVNILVEIVLLLLPVSLIWNLQVSLPDKIALFCIFGAGITTMAFGILRTIALTSVDYSDITYTGSYLLLWSFVEPAIGITVACAPLCRPALRRAHHPQRKNKIIELQPLSQEFRWKPSTIRVPPSLLDTHAHRGRSNKYGQEELFYTTQVLESGNWSQASQIRISVEG</sequence>
<feature type="transmembrane region" description="Helical" evidence="6">
    <location>
        <begin position="178"/>
        <end position="198"/>
    </location>
</feature>
<dbReference type="PANTHER" id="PTHR33048">
    <property type="entry name" value="PTH11-LIKE INTEGRAL MEMBRANE PROTEIN (AFU_ORTHOLOGUE AFUA_5G11245)"/>
    <property type="match status" value="1"/>
</dbReference>
<evidence type="ECO:0000256" key="6">
    <source>
        <dbReference type="SAM" id="Phobius"/>
    </source>
</evidence>
<dbReference type="GO" id="GO:0016020">
    <property type="term" value="C:membrane"/>
    <property type="evidence" value="ECO:0007669"/>
    <property type="project" value="UniProtKB-SubCell"/>
</dbReference>
<accession>A0A6A6TCF1</accession>
<keyword evidence="3 6" id="KW-1133">Transmembrane helix</keyword>
<comment type="subcellular location">
    <subcellularLocation>
        <location evidence="1">Membrane</location>
        <topology evidence="1">Multi-pass membrane protein</topology>
    </subcellularLocation>
</comment>
<keyword evidence="9" id="KW-1185">Reference proteome</keyword>
<feature type="transmembrane region" description="Helical" evidence="6">
    <location>
        <begin position="248"/>
        <end position="272"/>
    </location>
</feature>